<evidence type="ECO:0000256" key="1">
    <source>
        <dbReference type="ARBA" id="ARBA00004275"/>
    </source>
</evidence>
<dbReference type="EMBL" id="CAFBRB010000105">
    <property type="protein sequence ID" value="CAB5076421.1"/>
    <property type="molecule type" value="Genomic_DNA"/>
</dbReference>
<evidence type="ECO:0000313" key="7">
    <source>
        <dbReference type="EMBL" id="CAB4818515.1"/>
    </source>
</evidence>
<evidence type="ECO:0000313" key="4">
    <source>
        <dbReference type="EMBL" id="CAB4656721.1"/>
    </source>
</evidence>
<evidence type="ECO:0000313" key="6">
    <source>
        <dbReference type="EMBL" id="CAB4769109.1"/>
    </source>
</evidence>
<evidence type="ECO:0000313" key="11">
    <source>
        <dbReference type="EMBL" id="CAB5076421.1"/>
    </source>
</evidence>
<name>A0A6J6L4J8_9ZZZZ</name>
<comment type="subcellular location">
    <subcellularLocation>
        <location evidence="1">Peroxisome</location>
    </subcellularLocation>
</comment>
<dbReference type="InterPro" id="IPR029045">
    <property type="entry name" value="ClpP/crotonase-like_dom_sf"/>
</dbReference>
<dbReference type="GO" id="GO:0005777">
    <property type="term" value="C:peroxisome"/>
    <property type="evidence" value="ECO:0007669"/>
    <property type="project" value="UniProtKB-SubCell"/>
</dbReference>
<protein>
    <submittedName>
        <fullName evidence="4">Unannotated protein</fullName>
    </submittedName>
</protein>
<evidence type="ECO:0000256" key="3">
    <source>
        <dbReference type="ARBA" id="ARBA00023235"/>
    </source>
</evidence>
<dbReference type="PANTHER" id="PTHR43684">
    <property type="match status" value="1"/>
</dbReference>
<dbReference type="EMBL" id="CAFAZX010000002">
    <property type="protein sequence ID" value="CAB4839652.1"/>
    <property type="molecule type" value="Genomic_DNA"/>
</dbReference>
<evidence type="ECO:0000256" key="2">
    <source>
        <dbReference type="ARBA" id="ARBA00023140"/>
    </source>
</evidence>
<dbReference type="AlphaFoldDB" id="A0A6J6L4J8"/>
<dbReference type="Pfam" id="PF00378">
    <property type="entry name" value="ECH_1"/>
    <property type="match status" value="1"/>
</dbReference>
<evidence type="ECO:0000313" key="9">
    <source>
        <dbReference type="EMBL" id="CAB4976195.1"/>
    </source>
</evidence>
<evidence type="ECO:0000313" key="10">
    <source>
        <dbReference type="EMBL" id="CAB5047722.1"/>
    </source>
</evidence>
<dbReference type="CDD" id="cd06558">
    <property type="entry name" value="crotonase-like"/>
    <property type="match status" value="1"/>
</dbReference>
<gene>
    <name evidence="4" type="ORF">UFOPK2254_00477</name>
    <name evidence="5" type="ORF">UFOPK2646_00372</name>
    <name evidence="6" type="ORF">UFOPK2907_00449</name>
    <name evidence="7" type="ORF">UFOPK3197_00052</name>
    <name evidence="8" type="ORF">UFOPK3241_00104</name>
    <name evidence="9" type="ORF">UFOPK3937_00469</name>
    <name evidence="10" type="ORF">UFOPK4265_00316</name>
    <name evidence="11" type="ORF">UFOPK4401_00952</name>
</gene>
<proteinExistence type="predicted"/>
<dbReference type="InterPro" id="IPR001753">
    <property type="entry name" value="Enoyl-CoA_hydra/iso"/>
</dbReference>
<evidence type="ECO:0000313" key="5">
    <source>
        <dbReference type="EMBL" id="CAB4699233.1"/>
    </source>
</evidence>
<sequence length="249" mass="26839">MSDVLARIDGSVLVLTLNRPAKMNAITRSMYLGLSRHLQEAADDFAIRAVILQGEGDHFTAGNDIYDFVEEPPTGPDSPVSKFLESIHNFPKPLLAVVSGNAVGIGTTMLFHCEIVFATSTAKFSMPFVSLGLVPEAGSSYIFPQLVGYQEAARIFLTGDSFSADDAKRYGLVSVVADDAKEQALAMAHRIAMQPPTSVINTKALLKARSHEAISAVMLVESELFMLALQSDEAMAAFMKFTSRSSQGD</sequence>
<dbReference type="EMBL" id="CAFBOJ010000036">
    <property type="protein sequence ID" value="CAB4976195.1"/>
    <property type="molecule type" value="Genomic_DNA"/>
</dbReference>
<dbReference type="PANTHER" id="PTHR43684:SF1">
    <property type="entry name" value="ENOYL-COA DELTA ISOMERASE 2"/>
    <property type="match status" value="1"/>
</dbReference>
<organism evidence="4">
    <name type="scientific">freshwater metagenome</name>
    <dbReference type="NCBI Taxonomy" id="449393"/>
    <lineage>
        <taxon>unclassified sequences</taxon>
        <taxon>metagenomes</taxon>
        <taxon>ecological metagenomes</taxon>
    </lineage>
</organism>
<accession>A0A6J6L4J8</accession>
<dbReference type="GO" id="GO:0004165">
    <property type="term" value="F:delta(3)-delta(2)-enoyl-CoA isomerase activity"/>
    <property type="evidence" value="ECO:0007669"/>
    <property type="project" value="UniProtKB-ARBA"/>
</dbReference>
<dbReference type="SUPFAM" id="SSF52096">
    <property type="entry name" value="ClpP/crotonase"/>
    <property type="match status" value="1"/>
</dbReference>
<dbReference type="EMBL" id="CAFABI010000003">
    <property type="protein sequence ID" value="CAB4818515.1"/>
    <property type="molecule type" value="Genomic_DNA"/>
</dbReference>
<dbReference type="EMBL" id="CAFBQK010000024">
    <property type="protein sequence ID" value="CAB5047722.1"/>
    <property type="molecule type" value="Genomic_DNA"/>
</dbReference>
<dbReference type="EMBL" id="CAEZZR010000030">
    <property type="protein sequence ID" value="CAB4769109.1"/>
    <property type="molecule type" value="Genomic_DNA"/>
</dbReference>
<keyword evidence="2" id="KW-0576">Peroxisome</keyword>
<keyword evidence="3" id="KW-0413">Isomerase</keyword>
<dbReference type="EMBL" id="CAEZWO010000033">
    <property type="protein sequence ID" value="CAB4656721.1"/>
    <property type="molecule type" value="Genomic_DNA"/>
</dbReference>
<dbReference type="Gene3D" id="3.90.226.10">
    <property type="entry name" value="2-enoyl-CoA Hydratase, Chain A, domain 1"/>
    <property type="match status" value="1"/>
</dbReference>
<dbReference type="EMBL" id="CAEZYB010000027">
    <property type="protein sequence ID" value="CAB4699233.1"/>
    <property type="molecule type" value="Genomic_DNA"/>
</dbReference>
<dbReference type="InterPro" id="IPR051053">
    <property type="entry name" value="ECH/Chromodomain_protein"/>
</dbReference>
<reference evidence="4" key="1">
    <citation type="submission" date="2020-05" db="EMBL/GenBank/DDBJ databases">
        <authorList>
            <person name="Chiriac C."/>
            <person name="Salcher M."/>
            <person name="Ghai R."/>
            <person name="Kavagutti S V."/>
        </authorList>
    </citation>
    <scope>NUCLEOTIDE SEQUENCE</scope>
</reference>
<evidence type="ECO:0000313" key="8">
    <source>
        <dbReference type="EMBL" id="CAB4839652.1"/>
    </source>
</evidence>